<dbReference type="InterPro" id="IPR001106">
    <property type="entry name" value="Aromatic_Lyase"/>
</dbReference>
<dbReference type="PANTHER" id="PTHR10362">
    <property type="entry name" value="HISTIDINE AMMONIA-LYASE"/>
    <property type="match status" value="1"/>
</dbReference>
<name>A0ABN6EW83_9BACT</name>
<dbReference type="Gene3D" id="1.20.200.10">
    <property type="entry name" value="Fumarase/aspartase (Central domain)"/>
    <property type="match status" value="1"/>
</dbReference>
<dbReference type="CDD" id="cd00332">
    <property type="entry name" value="PAL-HAL"/>
    <property type="match status" value="1"/>
</dbReference>
<dbReference type="RefSeq" id="WP_229591768.1">
    <property type="nucleotide sequence ID" value="NZ_AP024485.1"/>
</dbReference>
<accession>A0ABN6EW83</accession>
<protein>
    <submittedName>
        <fullName evidence="1">Histidine ammonia-lyase</fullName>
    </submittedName>
</protein>
<dbReference type="InterPro" id="IPR008948">
    <property type="entry name" value="L-Aspartase-like"/>
</dbReference>
<dbReference type="PROSITE" id="PS00488">
    <property type="entry name" value="PAL_HISTIDASE"/>
    <property type="match status" value="1"/>
</dbReference>
<gene>
    <name evidence="1" type="primary">hutH</name>
    <name evidence="1" type="ORF">PSDVSF_30540</name>
</gene>
<organism evidence="1 2">
    <name type="scientific">Pseudodesulfovibrio sediminis</name>
    <dbReference type="NCBI Taxonomy" id="2810563"/>
    <lineage>
        <taxon>Bacteria</taxon>
        <taxon>Pseudomonadati</taxon>
        <taxon>Thermodesulfobacteriota</taxon>
        <taxon>Desulfovibrionia</taxon>
        <taxon>Desulfovibrionales</taxon>
        <taxon>Desulfovibrionaceae</taxon>
    </lineage>
</organism>
<dbReference type="InterPro" id="IPR024083">
    <property type="entry name" value="Fumarase/histidase_N"/>
</dbReference>
<dbReference type="EMBL" id="AP024485">
    <property type="protein sequence ID" value="BCS89812.1"/>
    <property type="molecule type" value="Genomic_DNA"/>
</dbReference>
<keyword evidence="2" id="KW-1185">Reference proteome</keyword>
<evidence type="ECO:0000313" key="2">
    <source>
        <dbReference type="Proteomes" id="UP001053296"/>
    </source>
</evidence>
<dbReference type="InterPro" id="IPR022313">
    <property type="entry name" value="Phe/His_NH3-lyase_AS"/>
</dbReference>
<proteinExistence type="predicted"/>
<dbReference type="Proteomes" id="UP001053296">
    <property type="component" value="Chromosome"/>
</dbReference>
<dbReference type="Pfam" id="PF00221">
    <property type="entry name" value="Lyase_aromatic"/>
    <property type="match status" value="1"/>
</dbReference>
<dbReference type="Gene3D" id="1.10.275.10">
    <property type="entry name" value="Fumarase/aspartase (N-terminal domain)"/>
    <property type="match status" value="1"/>
</dbReference>
<sequence length="575" mass="62560">MNVIIDHTQHLTLEQIMAVGHGEATVRMAPATRAMLTERRAQIETSITEQEFPAYGFNRGFGHNVDLSVKAEHLSELQENLILSHAVGAGEPMDATVVRVTMLLRANSLARGFSGVRPDLAESILALLNAGITPQVPELGSVGASGDLAPLSHIAMALIGKGKVTYKGAVMDSAEAMQEAGLEPLKLQMKEGLALTNGVQFMNAIGLVACHQLKVLLQSAAINSALTAQVMLAPDTYYRSDFHAVRPHPGAVQVADWIWQLMQDSPIRNAHRDFKTDGQVQDPYNVRCAAQVLGAAHDLITQAEKSLLIEANSATDNPILLADENDQYIDVISGGHFHGMPVAVQVYSLMQALGVMASLSHQRSVRFVDPKRNKGLGRDLKWPDLTEDENSMSSGMMMLEYASASLLNSIWGDAMPSHLFNISTNSGQEDHVSMGTGLAVRLLKTIPKASHIMAIELAYILQAIAIRKRLKTIPTETEIPEWVNQELGGLKTRMNGQGKGVVFDACVIREHPLTDAEKTFSPACETLYRIIGEKGLFPVVERDRYLAEDVAGLATFLAGGGIIEAIRENLELKWE</sequence>
<evidence type="ECO:0000313" key="1">
    <source>
        <dbReference type="EMBL" id="BCS89812.1"/>
    </source>
</evidence>
<dbReference type="SUPFAM" id="SSF48557">
    <property type="entry name" value="L-aspartase-like"/>
    <property type="match status" value="1"/>
</dbReference>
<reference evidence="1" key="1">
    <citation type="journal article" date="2022" name="Arch. Microbiol.">
        <title>Pseudodesulfovibrio sediminis sp. nov., a mesophilic and neutrophilic sulfate-reducing bacterium isolated from sediment of a brackish lake.</title>
        <authorList>
            <person name="Takahashi A."/>
            <person name="Kojima H."/>
            <person name="Watanabe M."/>
            <person name="Fukui M."/>
        </authorList>
    </citation>
    <scope>NUCLEOTIDE SEQUENCE</scope>
    <source>
        <strain evidence="1">SF6</strain>
    </source>
</reference>